<evidence type="ECO:0000313" key="3">
    <source>
        <dbReference type="EMBL" id="KAK2580422.1"/>
    </source>
</evidence>
<evidence type="ECO:0000256" key="2">
    <source>
        <dbReference type="SAM" id="MobiDB-lite"/>
    </source>
</evidence>
<feature type="region of interest" description="Disordered" evidence="2">
    <location>
        <begin position="567"/>
        <end position="638"/>
    </location>
</feature>
<dbReference type="GO" id="GO:1990023">
    <property type="term" value="C:mitotic spindle midzone"/>
    <property type="evidence" value="ECO:0007669"/>
    <property type="project" value="TreeGrafter"/>
</dbReference>
<proteinExistence type="predicted"/>
<feature type="compositionally biased region" description="Basic residues" evidence="2">
    <location>
        <begin position="531"/>
        <end position="541"/>
    </location>
</feature>
<feature type="compositionally biased region" description="Basic residues" evidence="2">
    <location>
        <begin position="583"/>
        <end position="593"/>
    </location>
</feature>
<sequence length="638" mass="74155">MADESDNELEVVEQNINTMVHTALTQLHTLWTLIGYDKEAQNTYKIQVLSHIQELLNDMISEMEDKKRVLLEESQQLIQDTASLCKELKETINTEGYEMLPLFKLQQVLQIDIQKLLHIKEKRKTCLNELLTKEREICNRLGLQVIGINSQLPTEEELRNFKLYIDKQEEEKNRIESEFKIKYKNIARMVDDLRASPSSPFEKVLYNEPENFVLTPTNMAMLKNVQEKLEAQVERAKEEVNVIKEKLIELWDDLDKPANSRQAFFDTYSGYSQATIKAINAEIERCKEKARIAKYVAEARAELANLWDLCKYSESQRKKFTAFHSRIYTEDLLTLHKLEVDKVRKFYDTNRSIFELIEERENLWSQMNELEHRADNPDRLNNRGGQLLVEEKERNVIQKKLPQIETKLCSLVNEYETKEEEPFCINGMSLEEFLAESWANRNMQKETKKNARKEAKDKSAKKTSAKKRTPTASSSRLHTPMSISKRKLTFGSTPNSSAKRCNLVSDKTRSIPHTFKTRSGKIPRRALSENKKRRSGQKKSKSSLENVLNTDTTYGHFEAHLAEREELRSSVIPEQTNNSSLRTPKRKPMKPLRRNLYNVNASSSTTKLSHSSNRSPRSPRMEHTPKLVTAPNDLPITF</sequence>
<dbReference type="Gene3D" id="1.20.58.1520">
    <property type="match status" value="1"/>
</dbReference>
<feature type="coiled-coil region" evidence="1">
    <location>
        <begin position="158"/>
        <end position="185"/>
    </location>
</feature>
<gene>
    <name evidence="3" type="ORF">KPH14_006172</name>
</gene>
<feature type="compositionally biased region" description="Basic and acidic residues" evidence="2">
    <location>
        <begin position="443"/>
        <end position="460"/>
    </location>
</feature>
<feature type="compositionally biased region" description="Polar residues" evidence="2">
    <location>
        <begin position="572"/>
        <end position="582"/>
    </location>
</feature>
<keyword evidence="1" id="KW-0175">Coiled coil</keyword>
<protein>
    <recommendedName>
        <fullName evidence="5">Protein regulator of cytokinesis 1</fullName>
    </recommendedName>
</protein>
<comment type="caution">
    <text evidence="3">The sequence shown here is derived from an EMBL/GenBank/DDBJ whole genome shotgun (WGS) entry which is preliminary data.</text>
</comment>
<evidence type="ECO:0008006" key="5">
    <source>
        <dbReference type="Google" id="ProtNLM"/>
    </source>
</evidence>
<dbReference type="Proteomes" id="UP001258017">
    <property type="component" value="Unassembled WGS sequence"/>
</dbReference>
<reference evidence="3" key="2">
    <citation type="journal article" date="2023" name="Commun. Biol.">
        <title>Intrasexual cuticular hydrocarbon dimorphism in a wasp sheds light on hydrocarbon biosynthesis genes in Hymenoptera.</title>
        <authorList>
            <person name="Moris V.C."/>
            <person name="Podsiadlowski L."/>
            <person name="Martin S."/>
            <person name="Oeyen J.P."/>
            <person name="Donath A."/>
            <person name="Petersen M."/>
            <person name="Wilbrandt J."/>
            <person name="Misof B."/>
            <person name="Liedtke D."/>
            <person name="Thamm M."/>
            <person name="Scheiner R."/>
            <person name="Schmitt T."/>
            <person name="Niehuis O."/>
        </authorList>
    </citation>
    <scope>NUCLEOTIDE SEQUENCE</scope>
    <source>
        <strain evidence="3">GBR_01_08_01A</strain>
    </source>
</reference>
<feature type="compositionally biased region" description="Polar residues" evidence="2">
    <location>
        <begin position="490"/>
        <end position="499"/>
    </location>
</feature>
<dbReference type="AlphaFoldDB" id="A0AAD9RIK2"/>
<accession>A0AAD9RIK2</accession>
<dbReference type="PANTHER" id="PTHR19321">
    <property type="entry name" value="PROTEIN REGULATOR OF CYTOKINESIS 1 PRC1-RELATED"/>
    <property type="match status" value="1"/>
</dbReference>
<dbReference type="Pfam" id="PF03999">
    <property type="entry name" value="MAP65_ASE1"/>
    <property type="match status" value="1"/>
</dbReference>
<feature type="compositionally biased region" description="Low complexity" evidence="2">
    <location>
        <begin position="602"/>
        <end position="618"/>
    </location>
</feature>
<dbReference type="EMBL" id="JAIFRP010000053">
    <property type="protein sequence ID" value="KAK2580422.1"/>
    <property type="molecule type" value="Genomic_DNA"/>
</dbReference>
<feature type="coiled-coil region" evidence="1">
    <location>
        <begin position="53"/>
        <end position="91"/>
    </location>
</feature>
<evidence type="ECO:0000313" key="4">
    <source>
        <dbReference type="Proteomes" id="UP001258017"/>
    </source>
</evidence>
<dbReference type="GO" id="GO:0051256">
    <property type="term" value="P:mitotic spindle midzone assembly"/>
    <property type="evidence" value="ECO:0007669"/>
    <property type="project" value="TreeGrafter"/>
</dbReference>
<evidence type="ECO:0000256" key="1">
    <source>
        <dbReference type="SAM" id="Coils"/>
    </source>
</evidence>
<feature type="coiled-coil region" evidence="1">
    <location>
        <begin position="219"/>
        <end position="246"/>
    </location>
</feature>
<dbReference type="PANTHER" id="PTHR19321:SF41">
    <property type="entry name" value="FASCETTO-RELATED"/>
    <property type="match status" value="1"/>
</dbReference>
<feature type="compositionally biased region" description="Basic residues" evidence="2">
    <location>
        <begin position="515"/>
        <end position="524"/>
    </location>
</feature>
<reference evidence="3" key="1">
    <citation type="submission" date="2021-08" db="EMBL/GenBank/DDBJ databases">
        <authorList>
            <person name="Misof B."/>
            <person name="Oliver O."/>
            <person name="Podsiadlowski L."/>
            <person name="Donath A."/>
            <person name="Peters R."/>
            <person name="Mayer C."/>
            <person name="Rust J."/>
            <person name="Gunkel S."/>
            <person name="Lesny P."/>
            <person name="Martin S."/>
            <person name="Oeyen J.P."/>
            <person name="Petersen M."/>
            <person name="Panagiotis P."/>
            <person name="Wilbrandt J."/>
            <person name="Tanja T."/>
        </authorList>
    </citation>
    <scope>NUCLEOTIDE SEQUENCE</scope>
    <source>
        <strain evidence="3">GBR_01_08_01A</strain>
        <tissue evidence="3">Thorax + abdomen</tissue>
    </source>
</reference>
<name>A0AAD9RIK2_9HYME</name>
<dbReference type="GO" id="GO:0005737">
    <property type="term" value="C:cytoplasm"/>
    <property type="evidence" value="ECO:0007669"/>
    <property type="project" value="TreeGrafter"/>
</dbReference>
<organism evidence="3 4">
    <name type="scientific">Odynerus spinipes</name>
    <dbReference type="NCBI Taxonomy" id="1348599"/>
    <lineage>
        <taxon>Eukaryota</taxon>
        <taxon>Metazoa</taxon>
        <taxon>Ecdysozoa</taxon>
        <taxon>Arthropoda</taxon>
        <taxon>Hexapoda</taxon>
        <taxon>Insecta</taxon>
        <taxon>Pterygota</taxon>
        <taxon>Neoptera</taxon>
        <taxon>Endopterygota</taxon>
        <taxon>Hymenoptera</taxon>
        <taxon>Apocrita</taxon>
        <taxon>Aculeata</taxon>
        <taxon>Vespoidea</taxon>
        <taxon>Vespidae</taxon>
        <taxon>Eumeninae</taxon>
        <taxon>Odynerus</taxon>
    </lineage>
</organism>
<feature type="region of interest" description="Disordered" evidence="2">
    <location>
        <begin position="443"/>
        <end position="551"/>
    </location>
</feature>
<dbReference type="GO" id="GO:0008017">
    <property type="term" value="F:microtubule binding"/>
    <property type="evidence" value="ECO:0007669"/>
    <property type="project" value="InterPro"/>
</dbReference>
<dbReference type="InterPro" id="IPR007145">
    <property type="entry name" value="MAP65_Ase1_PRC1"/>
</dbReference>
<keyword evidence="4" id="KW-1185">Reference proteome</keyword>